<keyword evidence="2 4" id="KW-0238">DNA-binding</keyword>
<evidence type="ECO:0000256" key="2">
    <source>
        <dbReference type="ARBA" id="ARBA00023125"/>
    </source>
</evidence>
<protein>
    <submittedName>
        <fullName evidence="6">TetR family transcriptional regulator</fullName>
    </submittedName>
</protein>
<dbReference type="RefSeq" id="WP_133906474.1">
    <property type="nucleotide sequence ID" value="NZ_SOCP01000013.1"/>
</dbReference>
<evidence type="ECO:0000259" key="5">
    <source>
        <dbReference type="PROSITE" id="PS50977"/>
    </source>
</evidence>
<dbReference type="GO" id="GO:0003700">
    <property type="term" value="F:DNA-binding transcription factor activity"/>
    <property type="evidence" value="ECO:0007669"/>
    <property type="project" value="TreeGrafter"/>
</dbReference>
<dbReference type="Proteomes" id="UP000294927">
    <property type="component" value="Unassembled WGS sequence"/>
</dbReference>
<dbReference type="SUPFAM" id="SSF46689">
    <property type="entry name" value="Homeodomain-like"/>
    <property type="match status" value="1"/>
</dbReference>
<accession>A0A4R7V893</accession>
<dbReference type="AlphaFoldDB" id="A0A4R7V893"/>
<dbReference type="Pfam" id="PF13305">
    <property type="entry name" value="TetR_C_33"/>
    <property type="match status" value="1"/>
</dbReference>
<dbReference type="PANTHER" id="PTHR30055:SF234">
    <property type="entry name" value="HTH-TYPE TRANSCRIPTIONAL REGULATOR BETI"/>
    <property type="match status" value="1"/>
</dbReference>
<dbReference type="GO" id="GO:0000976">
    <property type="term" value="F:transcription cis-regulatory region binding"/>
    <property type="evidence" value="ECO:0007669"/>
    <property type="project" value="TreeGrafter"/>
</dbReference>
<evidence type="ECO:0000256" key="3">
    <source>
        <dbReference type="ARBA" id="ARBA00023163"/>
    </source>
</evidence>
<feature type="domain" description="HTH tetR-type" evidence="5">
    <location>
        <begin position="14"/>
        <end position="74"/>
    </location>
</feature>
<dbReference type="Pfam" id="PF00440">
    <property type="entry name" value="TetR_N"/>
    <property type="match status" value="1"/>
</dbReference>
<keyword evidence="7" id="KW-1185">Reference proteome</keyword>
<reference evidence="6 7" key="1">
    <citation type="submission" date="2019-03" db="EMBL/GenBank/DDBJ databases">
        <title>Genomic Encyclopedia of Archaeal and Bacterial Type Strains, Phase II (KMG-II): from individual species to whole genera.</title>
        <authorList>
            <person name="Goeker M."/>
        </authorList>
    </citation>
    <scope>NUCLEOTIDE SEQUENCE [LARGE SCALE GENOMIC DNA]</scope>
    <source>
        <strain evidence="6 7">DSM 45499</strain>
    </source>
</reference>
<dbReference type="InterPro" id="IPR009057">
    <property type="entry name" value="Homeodomain-like_sf"/>
</dbReference>
<dbReference type="InterPro" id="IPR025996">
    <property type="entry name" value="MT1864/Rv1816-like_C"/>
</dbReference>
<dbReference type="InterPro" id="IPR050109">
    <property type="entry name" value="HTH-type_TetR-like_transc_reg"/>
</dbReference>
<proteinExistence type="predicted"/>
<dbReference type="PRINTS" id="PR00455">
    <property type="entry name" value="HTHTETR"/>
</dbReference>
<evidence type="ECO:0000256" key="4">
    <source>
        <dbReference type="PROSITE-ProRule" id="PRU00335"/>
    </source>
</evidence>
<dbReference type="Gene3D" id="1.10.357.10">
    <property type="entry name" value="Tetracycline Repressor, domain 2"/>
    <property type="match status" value="1"/>
</dbReference>
<keyword evidence="1" id="KW-0805">Transcription regulation</keyword>
<dbReference type="SUPFAM" id="SSF48498">
    <property type="entry name" value="Tetracyclin repressor-like, C-terminal domain"/>
    <property type="match status" value="1"/>
</dbReference>
<dbReference type="PANTHER" id="PTHR30055">
    <property type="entry name" value="HTH-TYPE TRANSCRIPTIONAL REGULATOR RUTR"/>
    <property type="match status" value="1"/>
</dbReference>
<feature type="DNA-binding region" description="H-T-H motif" evidence="4">
    <location>
        <begin position="37"/>
        <end position="56"/>
    </location>
</feature>
<dbReference type="PROSITE" id="PS50977">
    <property type="entry name" value="HTH_TETR_2"/>
    <property type="match status" value="1"/>
</dbReference>
<dbReference type="InterPro" id="IPR001647">
    <property type="entry name" value="HTH_TetR"/>
</dbReference>
<comment type="caution">
    <text evidence="6">The sequence shown here is derived from an EMBL/GenBank/DDBJ whole genome shotgun (WGS) entry which is preliminary data.</text>
</comment>
<evidence type="ECO:0000313" key="6">
    <source>
        <dbReference type="EMBL" id="TDV44895.1"/>
    </source>
</evidence>
<dbReference type="EMBL" id="SOCP01000013">
    <property type="protein sequence ID" value="TDV44895.1"/>
    <property type="molecule type" value="Genomic_DNA"/>
</dbReference>
<organism evidence="6 7">
    <name type="scientific">Actinophytocola oryzae</name>
    <dbReference type="NCBI Taxonomy" id="502181"/>
    <lineage>
        <taxon>Bacteria</taxon>
        <taxon>Bacillati</taxon>
        <taxon>Actinomycetota</taxon>
        <taxon>Actinomycetes</taxon>
        <taxon>Pseudonocardiales</taxon>
        <taxon>Pseudonocardiaceae</taxon>
    </lineage>
</organism>
<dbReference type="InterPro" id="IPR036271">
    <property type="entry name" value="Tet_transcr_reg_TetR-rel_C_sf"/>
</dbReference>
<sequence length="228" mass="24782">MDSSVPGKRGYHHGDLRNALIEAAAELAAKGGPRSVTIRAAAREAGVTPTAAYRHFAGHEELLTAAKQRALDALTETMRVEVEARSRPTGDPVQDALVRFGAIGRGYLAFALAEPGLFRTVFSPDSLVLPPPEERNGSGPFTMLVAAVDELVRIGYLSRERRPMAEFVAWSTIHGLATLFDGPLRDLPEDMRDQTIVRSMIVLGHGFKGTGLTPEQEKLLSEQLTARR</sequence>
<keyword evidence="3" id="KW-0804">Transcription</keyword>
<evidence type="ECO:0000313" key="7">
    <source>
        <dbReference type="Proteomes" id="UP000294927"/>
    </source>
</evidence>
<evidence type="ECO:0000256" key="1">
    <source>
        <dbReference type="ARBA" id="ARBA00023015"/>
    </source>
</evidence>
<name>A0A4R7V893_9PSEU</name>
<dbReference type="OrthoDB" id="3173376at2"/>
<gene>
    <name evidence="6" type="ORF">CLV71_113154</name>
</gene>